<dbReference type="PANTHER" id="PTHR43162">
    <property type="match status" value="1"/>
</dbReference>
<proteinExistence type="predicted"/>
<protein>
    <recommendedName>
        <fullName evidence="1">NmrA-like domain-containing protein</fullName>
    </recommendedName>
</protein>
<organism evidence="2 3">
    <name type="scientific">Knoellia aerolata DSM 18566</name>
    <dbReference type="NCBI Taxonomy" id="1385519"/>
    <lineage>
        <taxon>Bacteria</taxon>
        <taxon>Bacillati</taxon>
        <taxon>Actinomycetota</taxon>
        <taxon>Actinomycetes</taxon>
        <taxon>Micrococcales</taxon>
        <taxon>Intrasporangiaceae</taxon>
        <taxon>Knoellia</taxon>
    </lineage>
</organism>
<dbReference type="Gene3D" id="3.90.25.10">
    <property type="entry name" value="UDP-galactose 4-epimerase, domain 1"/>
    <property type="match status" value="1"/>
</dbReference>
<keyword evidence="3" id="KW-1185">Reference proteome</keyword>
<feature type="domain" description="NmrA-like" evidence="1">
    <location>
        <begin position="1"/>
        <end position="248"/>
    </location>
</feature>
<reference evidence="2 3" key="1">
    <citation type="submission" date="2013-08" db="EMBL/GenBank/DDBJ databases">
        <title>The genome sequence of Knoellia aerolata.</title>
        <authorList>
            <person name="Zhu W."/>
            <person name="Wang G."/>
        </authorList>
    </citation>
    <scope>NUCLEOTIDE SEQUENCE [LARGE SCALE GENOMIC DNA]</scope>
    <source>
        <strain evidence="2 3">DSM 18566</strain>
    </source>
</reference>
<name>A0A0A0JY78_9MICO</name>
<dbReference type="Proteomes" id="UP000030013">
    <property type="component" value="Unassembled WGS sequence"/>
</dbReference>
<dbReference type="AlphaFoldDB" id="A0A0A0JY78"/>
<evidence type="ECO:0000313" key="3">
    <source>
        <dbReference type="Proteomes" id="UP000030013"/>
    </source>
</evidence>
<dbReference type="Gene3D" id="3.40.50.720">
    <property type="entry name" value="NAD(P)-binding Rossmann-like Domain"/>
    <property type="match status" value="1"/>
</dbReference>
<dbReference type="InterPro" id="IPR036291">
    <property type="entry name" value="NAD(P)-bd_dom_sf"/>
</dbReference>
<evidence type="ECO:0000259" key="1">
    <source>
        <dbReference type="Pfam" id="PF05368"/>
    </source>
</evidence>
<dbReference type="Pfam" id="PF05368">
    <property type="entry name" value="NmrA"/>
    <property type="match status" value="1"/>
</dbReference>
<gene>
    <name evidence="2" type="ORF">N801_17335</name>
</gene>
<evidence type="ECO:0000313" key="2">
    <source>
        <dbReference type="EMBL" id="KGN42425.1"/>
    </source>
</evidence>
<dbReference type="OrthoDB" id="4457504at2"/>
<comment type="caution">
    <text evidence="2">The sequence shown here is derived from an EMBL/GenBank/DDBJ whole genome shotgun (WGS) entry which is preliminary data.</text>
</comment>
<dbReference type="eggNOG" id="COG0702">
    <property type="taxonomic scope" value="Bacteria"/>
</dbReference>
<sequence length="269" mass="28480">MGAAGKTGRAVTRALVARGVRVRAAVRAGSRGVPDAGPSVRVVTLDLTTGDGLAEAMAGVDGVYHLAPNVHPDEVAMARRVAHSAAAQGVSRFVFHSVLHPDDASMPHHRRKAEAERAIRARLDSVTVLRPAAYAQNLVPAARAGLIEVPHSVDAPFTNVDLDDVAEVAAMVLTEEGHGGETYELAGPERLSVREMAETAASVLGHPVEAVAIPVQEWVTGPGATLPEQARDDLVAMFESYDRQGLVGDPSSLRRLLGREPRSWRDVLA</sequence>
<dbReference type="EMBL" id="AVPL01000005">
    <property type="protein sequence ID" value="KGN42425.1"/>
    <property type="molecule type" value="Genomic_DNA"/>
</dbReference>
<dbReference type="InterPro" id="IPR051604">
    <property type="entry name" value="Ergot_Alk_Oxidoreductase"/>
</dbReference>
<dbReference type="SUPFAM" id="SSF51735">
    <property type="entry name" value="NAD(P)-binding Rossmann-fold domains"/>
    <property type="match status" value="1"/>
</dbReference>
<dbReference type="InterPro" id="IPR008030">
    <property type="entry name" value="NmrA-like"/>
</dbReference>
<dbReference type="PANTHER" id="PTHR43162:SF1">
    <property type="entry name" value="PRESTALK A DIFFERENTIATION PROTEIN A"/>
    <property type="match status" value="1"/>
</dbReference>
<dbReference type="STRING" id="1385519.N801_17335"/>
<accession>A0A0A0JY78</accession>